<dbReference type="AlphaFoldDB" id="A0A4R1GWI6"/>
<evidence type="ECO:0000313" key="1">
    <source>
        <dbReference type="EMBL" id="TCK08782.1"/>
    </source>
</evidence>
<dbReference type="Proteomes" id="UP000294546">
    <property type="component" value="Unassembled WGS sequence"/>
</dbReference>
<dbReference type="RefSeq" id="WP_132288015.1">
    <property type="nucleotide sequence ID" value="NZ_SMFU01000007.1"/>
</dbReference>
<dbReference type="Pfam" id="PF22098">
    <property type="entry name" value="DUF6942"/>
    <property type="match status" value="1"/>
</dbReference>
<comment type="caution">
    <text evidence="1">The sequence shown here is derived from an EMBL/GenBank/DDBJ whole genome shotgun (WGS) entry which is preliminary data.</text>
</comment>
<reference evidence="1 2" key="1">
    <citation type="submission" date="2019-03" db="EMBL/GenBank/DDBJ databases">
        <title>Genomic Encyclopedia of Archaeal and Bacterial Type Strains, Phase II (KMG-II): from individual species to whole genera.</title>
        <authorList>
            <person name="Goeker M."/>
        </authorList>
    </citation>
    <scope>NUCLEOTIDE SEQUENCE [LARGE SCALE GENOMIC DNA]</scope>
    <source>
        <strain evidence="1 2">DSM 27697</strain>
    </source>
</reference>
<gene>
    <name evidence="1" type="ORF">CLV83_0875</name>
</gene>
<dbReference type="EMBL" id="SMFU01000007">
    <property type="protein sequence ID" value="TCK08782.1"/>
    <property type="molecule type" value="Genomic_DNA"/>
</dbReference>
<sequence length="158" mass="17810">MSISASQRLGTPAPRLSVYIPHEPASIDACIADTRITTLLAQNSNHWRKIVNLAAKVASPDDDWRSFRDAYFFNQVALVFAPELEQTDGWHWIGGKENQTRFGMTNLSASPLPGTDDLFVIPEQKLLLTPYPDYRQLSNQKVAMIREALETLGFYSVR</sequence>
<accession>A0A4R1GWI6</accession>
<dbReference type="InterPro" id="IPR054222">
    <property type="entry name" value="DUF6942"/>
</dbReference>
<name>A0A4R1GWI6_9GAMM</name>
<dbReference type="OrthoDB" id="6077837at2"/>
<organism evidence="1 2">
    <name type="scientific">Marinobacterium mangrovicola</name>
    <dbReference type="NCBI Taxonomy" id="1476959"/>
    <lineage>
        <taxon>Bacteria</taxon>
        <taxon>Pseudomonadati</taxon>
        <taxon>Pseudomonadota</taxon>
        <taxon>Gammaproteobacteria</taxon>
        <taxon>Oceanospirillales</taxon>
        <taxon>Oceanospirillaceae</taxon>
        <taxon>Marinobacterium</taxon>
    </lineage>
</organism>
<keyword evidence="2" id="KW-1185">Reference proteome</keyword>
<protein>
    <submittedName>
        <fullName evidence="1">Uncharacterized protein</fullName>
    </submittedName>
</protein>
<evidence type="ECO:0000313" key="2">
    <source>
        <dbReference type="Proteomes" id="UP000294546"/>
    </source>
</evidence>
<proteinExistence type="predicted"/>